<dbReference type="Proteomes" id="UP001626550">
    <property type="component" value="Unassembled WGS sequence"/>
</dbReference>
<dbReference type="InterPro" id="IPR020058">
    <property type="entry name" value="Glu/Gln-tRNA-synth_Ib_cat-dom"/>
</dbReference>
<protein>
    <recommendedName>
        <fullName evidence="8">Nondiscriminating glutamyl-tRNA synthetase EARS2, mitochondrial</fullName>
        <ecNumber evidence="7">6.1.1.24</ecNumber>
    </recommendedName>
    <alternativeName>
        <fullName evidence="10">Glutamate--tRNA(Gln) ligase EARS2, mitochondrial</fullName>
    </alternativeName>
    <alternativeName>
        <fullName evidence="9">Mitochondrial glutamyl-tRNA synthetase</fullName>
    </alternativeName>
</protein>
<feature type="domain" description="Aminoacyl-tRNA synthetase class I anticodon-binding" evidence="16">
    <location>
        <begin position="375"/>
        <end position="502"/>
    </location>
</feature>
<keyword evidence="5 14" id="KW-0648">Protein biosynthesis</keyword>
<evidence type="ECO:0000256" key="3">
    <source>
        <dbReference type="ARBA" id="ARBA00022741"/>
    </source>
</evidence>
<keyword evidence="2 14" id="KW-0436">Ligase</keyword>
<dbReference type="GO" id="GO:0006412">
    <property type="term" value="P:translation"/>
    <property type="evidence" value="ECO:0007669"/>
    <property type="project" value="UniProtKB-KW"/>
</dbReference>
<evidence type="ECO:0000256" key="2">
    <source>
        <dbReference type="ARBA" id="ARBA00022598"/>
    </source>
</evidence>
<dbReference type="SUPFAM" id="SSF52374">
    <property type="entry name" value="Nucleotidylyl transferase"/>
    <property type="match status" value="1"/>
</dbReference>
<name>A0ABD2PU21_9PLAT</name>
<evidence type="ECO:0000256" key="14">
    <source>
        <dbReference type="RuleBase" id="RU363037"/>
    </source>
</evidence>
<evidence type="ECO:0000259" key="16">
    <source>
        <dbReference type="Pfam" id="PF19269"/>
    </source>
</evidence>
<dbReference type="Pfam" id="PF00749">
    <property type="entry name" value="tRNA-synt_1c"/>
    <property type="match status" value="1"/>
</dbReference>
<accession>A0ABD2PU21</accession>
<dbReference type="PANTHER" id="PTHR43311">
    <property type="entry name" value="GLUTAMATE--TRNA LIGASE"/>
    <property type="match status" value="1"/>
</dbReference>
<dbReference type="InterPro" id="IPR020751">
    <property type="entry name" value="aa-tRNA-synth_I_codon-bd_sub2"/>
</dbReference>
<dbReference type="InterPro" id="IPR000924">
    <property type="entry name" value="Glu/Gln-tRNA-synth"/>
</dbReference>
<evidence type="ECO:0000313" key="17">
    <source>
        <dbReference type="EMBL" id="KAL3310965.1"/>
    </source>
</evidence>
<dbReference type="PROSITE" id="PS00178">
    <property type="entry name" value="AA_TRNA_LIGASE_I"/>
    <property type="match status" value="1"/>
</dbReference>
<evidence type="ECO:0000256" key="9">
    <source>
        <dbReference type="ARBA" id="ARBA00044251"/>
    </source>
</evidence>
<sequence>MNQCMIRSIFYRTYHSAKKKPRFRYAPSPTGFMHIGGLRTCFINYLHAKKTGGTFILRIEDTDRDRFNPNAIGDLYESLDYFGIIPGECPRSGGSYGPYIQSERKTIYDKWSQKLLDSGSAYRCFCSVKRLELLRKSSSGSGYDNRCRNISAQNLDSNLKSSLPFVIRLKLPKMKMTFIDDNYGSMDFLLGELEGDPIMVKTDGMPVYHFANVVDDHLMKITNVVRGAEWLTSTAKHLALYNSFGWNPPDYCHLPLMTTSSGKKLSKRSPEFEEIGLVKGLRKAGYLPEAILKWLVASGGGFHASYRDMNSIEDFINNFDPQSLKKESAQVDVDQFKCIARETFDWFLDREPRKLVEKFKIYSLQYHPQLFENFPKDDQQLIDQFRKLNGRLEKFSDLYDPVSDYRFIWIPVNQEHLRCTILADPQFQSLLAKAPEIVDKFRSNVFSASPDELQRVCKETKVNKKLLLSFLRLLLTGNKQGLPLQTICELISMDQVKSRLDESVRFLLD</sequence>
<dbReference type="InterPro" id="IPR004527">
    <property type="entry name" value="Glu-tRNA-ligase_bac/mito"/>
</dbReference>
<dbReference type="Pfam" id="PF19269">
    <property type="entry name" value="Anticodon_2"/>
    <property type="match status" value="1"/>
</dbReference>
<dbReference type="GO" id="GO:0005524">
    <property type="term" value="F:ATP binding"/>
    <property type="evidence" value="ECO:0007669"/>
    <property type="project" value="UniProtKB-KW"/>
</dbReference>
<evidence type="ECO:0000259" key="15">
    <source>
        <dbReference type="Pfam" id="PF00749"/>
    </source>
</evidence>
<dbReference type="InterPro" id="IPR014729">
    <property type="entry name" value="Rossmann-like_a/b/a_fold"/>
</dbReference>
<proteinExistence type="inferred from homology"/>
<dbReference type="InterPro" id="IPR049940">
    <property type="entry name" value="GluQ/Sye"/>
</dbReference>
<keyword evidence="3 14" id="KW-0547">Nucleotide-binding</keyword>
<dbReference type="HAMAP" id="MF_00022">
    <property type="entry name" value="Glu_tRNA_synth_type1"/>
    <property type="match status" value="1"/>
</dbReference>
<organism evidence="17 18">
    <name type="scientific">Cichlidogyrus casuarinus</name>
    <dbReference type="NCBI Taxonomy" id="1844966"/>
    <lineage>
        <taxon>Eukaryota</taxon>
        <taxon>Metazoa</taxon>
        <taxon>Spiralia</taxon>
        <taxon>Lophotrochozoa</taxon>
        <taxon>Platyhelminthes</taxon>
        <taxon>Monogenea</taxon>
        <taxon>Monopisthocotylea</taxon>
        <taxon>Dactylogyridea</taxon>
        <taxon>Ancyrocephalidae</taxon>
        <taxon>Cichlidogyrus</taxon>
    </lineage>
</organism>
<dbReference type="PANTHER" id="PTHR43311:SF2">
    <property type="entry name" value="GLUTAMATE--TRNA LIGASE, MITOCHONDRIAL-RELATED"/>
    <property type="match status" value="1"/>
</dbReference>
<evidence type="ECO:0000256" key="6">
    <source>
        <dbReference type="ARBA" id="ARBA00023146"/>
    </source>
</evidence>
<keyword evidence="6 14" id="KW-0030">Aminoacyl-tRNA synthetase</keyword>
<dbReference type="GO" id="GO:0004818">
    <property type="term" value="F:glutamate-tRNA ligase activity"/>
    <property type="evidence" value="ECO:0007669"/>
    <property type="project" value="UniProtKB-EC"/>
</dbReference>
<comment type="similarity">
    <text evidence="1">Belongs to the class-I aminoacyl-tRNA synthetase family. Glutamate--tRNA ligase type 1 subfamily.</text>
</comment>
<dbReference type="InterPro" id="IPR001412">
    <property type="entry name" value="aa-tRNA-synth_I_CS"/>
</dbReference>
<evidence type="ECO:0000256" key="1">
    <source>
        <dbReference type="ARBA" id="ARBA00007894"/>
    </source>
</evidence>
<evidence type="ECO:0000256" key="4">
    <source>
        <dbReference type="ARBA" id="ARBA00022840"/>
    </source>
</evidence>
<dbReference type="Gene3D" id="1.10.10.350">
    <property type="match status" value="1"/>
</dbReference>
<evidence type="ECO:0000256" key="7">
    <source>
        <dbReference type="ARBA" id="ARBA00044054"/>
    </source>
</evidence>
<feature type="domain" description="Glutamyl/glutaminyl-tRNA synthetase class Ib catalytic" evidence="15">
    <location>
        <begin position="22"/>
        <end position="335"/>
    </location>
</feature>
<reference evidence="17 18" key="1">
    <citation type="submission" date="2024-11" db="EMBL/GenBank/DDBJ databases">
        <title>Adaptive evolution of stress response genes in parasites aligns with host niche diversity.</title>
        <authorList>
            <person name="Hahn C."/>
            <person name="Resl P."/>
        </authorList>
    </citation>
    <scope>NUCLEOTIDE SEQUENCE [LARGE SCALE GENOMIC DNA]</scope>
    <source>
        <strain evidence="17">EGGRZ-B1_66</strain>
        <tissue evidence="17">Body</tissue>
    </source>
</reference>
<dbReference type="NCBIfam" id="TIGR00464">
    <property type="entry name" value="gltX_bact"/>
    <property type="match status" value="1"/>
</dbReference>
<gene>
    <name evidence="17" type="primary">EARS2</name>
    <name evidence="17" type="ORF">Ciccas_010461</name>
</gene>
<comment type="catalytic activity">
    <reaction evidence="12">
        <text>tRNA(Glx) + L-glutamate + ATP = L-glutamyl-tRNA(Glx) + AMP + diphosphate</text>
        <dbReference type="Rhea" id="RHEA:18397"/>
        <dbReference type="Rhea" id="RHEA-COMP:9713"/>
        <dbReference type="Rhea" id="RHEA-COMP:9716"/>
        <dbReference type="ChEBI" id="CHEBI:29985"/>
        <dbReference type="ChEBI" id="CHEBI:30616"/>
        <dbReference type="ChEBI" id="CHEBI:33019"/>
        <dbReference type="ChEBI" id="CHEBI:78442"/>
        <dbReference type="ChEBI" id="CHEBI:78520"/>
        <dbReference type="ChEBI" id="CHEBI:456215"/>
        <dbReference type="EC" id="6.1.1.24"/>
    </reaction>
    <physiologicalReaction direction="left-to-right" evidence="12">
        <dbReference type="Rhea" id="RHEA:18398"/>
    </physiologicalReaction>
</comment>
<dbReference type="InterPro" id="IPR045462">
    <property type="entry name" value="aa-tRNA-synth_I_cd-bd"/>
</dbReference>
<dbReference type="SUPFAM" id="SSF48163">
    <property type="entry name" value="An anticodon-binding domain of class I aminoacyl-tRNA synthetases"/>
    <property type="match status" value="1"/>
</dbReference>
<keyword evidence="4 14" id="KW-0067">ATP-binding</keyword>
<evidence type="ECO:0000256" key="12">
    <source>
        <dbReference type="ARBA" id="ARBA00047479"/>
    </source>
</evidence>
<dbReference type="EMBL" id="JBJKFK010002535">
    <property type="protein sequence ID" value="KAL3310965.1"/>
    <property type="molecule type" value="Genomic_DNA"/>
</dbReference>
<dbReference type="PRINTS" id="PR00987">
    <property type="entry name" value="TRNASYNTHGLU"/>
</dbReference>
<dbReference type="GO" id="GO:0050561">
    <property type="term" value="F:glutamate-tRNA(Gln) ligase activity"/>
    <property type="evidence" value="ECO:0007669"/>
    <property type="project" value="UniProtKB-EC"/>
</dbReference>
<dbReference type="Gene3D" id="3.40.50.620">
    <property type="entry name" value="HUPs"/>
    <property type="match status" value="1"/>
</dbReference>
<evidence type="ECO:0000256" key="10">
    <source>
        <dbReference type="ARBA" id="ARBA00044313"/>
    </source>
</evidence>
<dbReference type="InterPro" id="IPR008925">
    <property type="entry name" value="aa_tRNA-synth_I_cd-bd_sf"/>
</dbReference>
<comment type="catalytic activity">
    <reaction evidence="13">
        <text>tRNA(Gln) + L-glutamate + ATP = L-glutamyl-tRNA(Gln) + AMP + diphosphate</text>
        <dbReference type="Rhea" id="RHEA:64612"/>
        <dbReference type="Rhea" id="RHEA-COMP:9662"/>
        <dbReference type="Rhea" id="RHEA-COMP:9684"/>
        <dbReference type="ChEBI" id="CHEBI:29985"/>
        <dbReference type="ChEBI" id="CHEBI:30616"/>
        <dbReference type="ChEBI" id="CHEBI:33019"/>
        <dbReference type="ChEBI" id="CHEBI:78442"/>
        <dbReference type="ChEBI" id="CHEBI:78520"/>
        <dbReference type="ChEBI" id="CHEBI:456215"/>
    </reaction>
    <physiologicalReaction direction="left-to-right" evidence="13">
        <dbReference type="Rhea" id="RHEA:64613"/>
    </physiologicalReaction>
</comment>
<evidence type="ECO:0000256" key="5">
    <source>
        <dbReference type="ARBA" id="ARBA00022917"/>
    </source>
</evidence>
<dbReference type="AlphaFoldDB" id="A0ABD2PU21"/>
<comment type="caution">
    <text evidence="17">The sequence shown here is derived from an EMBL/GenBank/DDBJ whole genome shotgun (WGS) entry which is preliminary data.</text>
</comment>
<evidence type="ECO:0000256" key="13">
    <source>
        <dbReference type="ARBA" id="ARBA00047689"/>
    </source>
</evidence>
<keyword evidence="18" id="KW-1185">Reference proteome</keyword>
<comment type="catalytic activity">
    <reaction evidence="11">
        <text>tRNA(Glu) + L-glutamate + ATP = L-glutamyl-tRNA(Glu) + AMP + diphosphate</text>
        <dbReference type="Rhea" id="RHEA:23540"/>
        <dbReference type="Rhea" id="RHEA-COMP:9663"/>
        <dbReference type="Rhea" id="RHEA-COMP:9680"/>
        <dbReference type="ChEBI" id="CHEBI:29985"/>
        <dbReference type="ChEBI" id="CHEBI:30616"/>
        <dbReference type="ChEBI" id="CHEBI:33019"/>
        <dbReference type="ChEBI" id="CHEBI:78442"/>
        <dbReference type="ChEBI" id="CHEBI:78520"/>
        <dbReference type="ChEBI" id="CHEBI:456215"/>
        <dbReference type="EC" id="6.1.1.17"/>
    </reaction>
    <physiologicalReaction direction="left-to-right" evidence="11">
        <dbReference type="Rhea" id="RHEA:23541"/>
    </physiologicalReaction>
</comment>
<evidence type="ECO:0000256" key="11">
    <source>
        <dbReference type="ARBA" id="ARBA00047366"/>
    </source>
</evidence>
<evidence type="ECO:0000256" key="8">
    <source>
        <dbReference type="ARBA" id="ARBA00044142"/>
    </source>
</evidence>
<dbReference type="EC" id="6.1.1.24" evidence="7"/>
<evidence type="ECO:0000313" key="18">
    <source>
        <dbReference type="Proteomes" id="UP001626550"/>
    </source>
</evidence>